<protein>
    <submittedName>
        <fullName evidence="3">Uncharacterized protein</fullName>
    </submittedName>
</protein>
<evidence type="ECO:0000256" key="1">
    <source>
        <dbReference type="SAM" id="MobiDB-lite"/>
    </source>
</evidence>
<dbReference type="Proteomes" id="UP000310200">
    <property type="component" value="Unassembled WGS sequence"/>
</dbReference>
<feature type="compositionally biased region" description="Basic and acidic residues" evidence="1">
    <location>
        <begin position="361"/>
        <end position="370"/>
    </location>
</feature>
<feature type="compositionally biased region" description="Polar residues" evidence="1">
    <location>
        <begin position="393"/>
        <end position="407"/>
    </location>
</feature>
<feature type="compositionally biased region" description="Polar residues" evidence="1">
    <location>
        <begin position="1149"/>
        <end position="1162"/>
    </location>
</feature>
<feature type="region of interest" description="Disordered" evidence="1">
    <location>
        <begin position="896"/>
        <end position="940"/>
    </location>
</feature>
<feature type="compositionally biased region" description="Basic and acidic residues" evidence="1">
    <location>
        <begin position="2025"/>
        <end position="2037"/>
    </location>
</feature>
<sequence length="2151" mass="234453">MRMQLLKIVVVLLVAGSGDTRPQNGVDLQATTTIERSDAEWRGIQVSSKSHDIVRDDSRYTGTSGSNRKSYITYFRDSADSSREHNAVGSHASDFAQSATAARSFSARRSKLDDIWTMPESRAIIASPHFSRTDVLGKIARIATVRNSSEADLRGSSLHVSSSNSKTIQNEKIGWAGFSPDLRVVRTNYSGTMNNGNLERSKSGVTANENLESVVARTRYSYPTGNDFLATHASGSEKTDDDISVAVGNRRKSSSIRSDSFVNKDIEGETSRWKSERGVNRSFLQIGRTNVPSNYQQVDAATRSIHKNRNSIRKNTDPVVLSHENSKSGVITDSLRHYGGNGLNNSERSAHGTKTSSVPHSKSEVVDHSRFPHGNAVTRRSFVKLRHPYLNSSRRNASDVVSNTKLKNGNDAGSAGIELKQPAKGYLTRTAAKKPGSNNRATSKPTKNGHSSSVQKSPSQEVDGGNKIKDEHGGTSVQYSAHLKNWPNEALQDMEDLYNYEKYTASLEDTSHESGLSDADGTPILSSNNYFDTDPILDSSVKKIIHWLKVPAIVPNSTTQFLDYNNDKTTEPVFESIYENLEPNRPLNDYVDNYESVVFQDTPPNQDLDKTDSHANYPIQWSNPSSVVRPQYVGSSNSSATFVPSSWSDVASLRNKTVFNPLTHVTQNTVVHILNDGLKKPNVTVTQLKTPETDTAAADQAASSGSSSGSSGSSGLAQRPNVHIMFTSQKDEDKGPPKQENNTFPSTDNANCPTIMINTYTRVNNTIQSKEGCTDLNIIVNSHVSNTNVFTPSGTPAIAGDQQTSLATQSYGGADESEKYAEAFTDLFHEDSLNSYVTASTGTYNPSPLETPRPGQHNYYDSQKDPSEIPAQWNDPVQSPGLSTVEVFQGTQISVSGSSVPLTDAEATASPAGSSVDGPAAGPGVSASGPPVAGSLDSENPAQDLPVYLVKPGPVKGQASGGLGTLQLPSLPSRPSIAVNPAALSSIASQASSSTSGSSGSSSNDDDDDDDDDELSPGSVLESMASVFTYFSFLNPVGYGFFSLAAAPFAAMAAGVLGVAAVVFPWAIPSVLDFGRSAHKTISFAPNLEEFVRRAVHNEQLNDTHRDLKDLQYMDQSLRTVATQLLNVTNPQDVMKVNNEELVKAEPSVATTPKSSEKNTPSLIRDVSSETSNLEPVSFGRPINSKFSYFETSHPGQAMAMTEEELEREMSTTRLITAYKNHPTTTGGISTWILLNPPSTTVKSVEIEKTKTQQPFQTEVRLTVRPSSSVEKVETIPEKIMEKTTPLLTPVITTEKVTVITKKPTATTMKKIATTLRPEKITQDSGKVETSSSTTLKMTHTTTTSTSTTSDGTLTTVVTTKKSPPPRTTSKPKVTTPRTTSHSKPTTTKVTTTKPARPKPTRKATIKPETAKNETSASTGKIEKVTFKPVPIITTPQNKQENTEKPLFVTKIKASVLMDTQKTPITLLPATTASTLSASALKSTLSSADLVEVPVRSKPIGTKGNNVLKVQLKKPVDETTQIEIEPIKVNAPILKIEKVDKNKMDEIVLKDTEDLDNSRIDLKFDFNPELTKINVETQTEVATTSAPSTTASTSTKRPRHSSKRKKNKNRRRRPTTSMPTSTTIAMVPIQMETSESVTDSTYVDNEVQESKIAPETKVGNSTKTKKKQPQKAIGTQIYNFLSREVMPSFGVMSLVGLGLGLASYFLYPFGGTITRRNYEVEPNYKYNMDEYGGNYGQSEEEMLSKVFQGMTNYENKYSGGKDSYNNGNYYQYQHYDGAYDTQTTKKVDSRYPPVSTSPVYKTVENTKPAVKYRNTEFRYPEAQTTPVYYDRKRPDLGSSAEVNAGSAANRQFVVGNVPKEYPFDVKVSNLPVDNKKGVGYVSTEIGQTQFERDVAQGFDFPNAAALHSYGQAHLAVSTARPDDGYEEIEITPTAVAVEHGPRSLKVKRAAVDEAEGGRGRSSRLKRDSVIQIIPSKHELEEEREEAEKEEDLSNEILDIIDSALPGGGMPHKRGSNENNEVEDLEGQKRKEEEEANTRVKASTLKTSVEHTEDLATPTIGKINEDGSSVSPENSSDKGTTHPTDLKNPEATTVEWFDGSTTTKPSEGFSLINFVKKVAEIKFRLGLTILKHASEGFARYLGHVQKRINGEE</sequence>
<feature type="region of interest" description="Disordered" evidence="1">
    <location>
        <begin position="989"/>
        <end position="1018"/>
    </location>
</feature>
<feature type="signal peptide" evidence="2">
    <location>
        <begin position="1"/>
        <end position="20"/>
    </location>
</feature>
<feature type="region of interest" description="Disordered" evidence="1">
    <location>
        <begin position="1320"/>
        <end position="1418"/>
    </location>
</feature>
<feature type="region of interest" description="Disordered" evidence="1">
    <location>
        <begin position="1145"/>
        <end position="1169"/>
    </location>
</feature>
<organism evidence="3 4">
    <name type="scientific">Temnothorax longispinosus</name>
    <dbReference type="NCBI Taxonomy" id="300112"/>
    <lineage>
        <taxon>Eukaryota</taxon>
        <taxon>Metazoa</taxon>
        <taxon>Ecdysozoa</taxon>
        <taxon>Arthropoda</taxon>
        <taxon>Hexapoda</taxon>
        <taxon>Insecta</taxon>
        <taxon>Pterygota</taxon>
        <taxon>Neoptera</taxon>
        <taxon>Endopterygota</taxon>
        <taxon>Hymenoptera</taxon>
        <taxon>Apocrita</taxon>
        <taxon>Aculeata</taxon>
        <taxon>Formicoidea</taxon>
        <taxon>Formicidae</taxon>
        <taxon>Myrmicinae</taxon>
        <taxon>Temnothorax</taxon>
    </lineage>
</organism>
<feature type="compositionally biased region" description="Acidic residues" evidence="1">
    <location>
        <begin position="1981"/>
        <end position="1993"/>
    </location>
</feature>
<name>A0A4S2KFF7_9HYME</name>
<accession>A0A4S2KFF7</accession>
<feature type="compositionally biased region" description="Basic and acidic residues" evidence="1">
    <location>
        <begin position="2074"/>
        <end position="2087"/>
    </location>
</feature>
<feature type="compositionally biased region" description="Low complexity" evidence="1">
    <location>
        <begin position="1330"/>
        <end position="1395"/>
    </location>
</feature>
<feature type="region of interest" description="Disordered" evidence="1">
    <location>
        <begin position="2001"/>
        <end position="2087"/>
    </location>
</feature>
<feature type="compositionally biased region" description="Acidic residues" evidence="1">
    <location>
        <begin position="1004"/>
        <end position="1015"/>
    </location>
</feature>
<dbReference type="EMBL" id="QBLH01002624">
    <property type="protein sequence ID" value="TGZ47900.1"/>
    <property type="molecule type" value="Genomic_DNA"/>
</dbReference>
<feature type="region of interest" description="Disordered" evidence="1">
    <location>
        <begin position="393"/>
        <end position="475"/>
    </location>
</feature>
<evidence type="ECO:0000313" key="3">
    <source>
        <dbReference type="EMBL" id="TGZ47900.1"/>
    </source>
</evidence>
<feature type="compositionally biased region" description="Low complexity" evidence="1">
    <location>
        <begin position="989"/>
        <end position="1003"/>
    </location>
</feature>
<comment type="caution">
    <text evidence="3">The sequence shown here is derived from an EMBL/GenBank/DDBJ whole genome shotgun (WGS) entry which is preliminary data.</text>
</comment>
<feature type="compositionally biased region" description="Low complexity" evidence="1">
    <location>
        <begin position="703"/>
        <end position="715"/>
    </location>
</feature>
<feature type="compositionally biased region" description="Basic residues" evidence="1">
    <location>
        <begin position="1596"/>
        <end position="1614"/>
    </location>
</feature>
<keyword evidence="2" id="KW-0732">Signal</keyword>
<feature type="region of interest" description="Disordered" evidence="1">
    <location>
        <begin position="1577"/>
        <end position="1621"/>
    </location>
</feature>
<feature type="compositionally biased region" description="Polar residues" evidence="1">
    <location>
        <begin position="436"/>
        <end position="460"/>
    </location>
</feature>
<feature type="compositionally biased region" description="Polar residues" evidence="1">
    <location>
        <begin position="343"/>
        <end position="360"/>
    </location>
</feature>
<feature type="region of interest" description="Disordered" evidence="1">
    <location>
        <begin position="331"/>
        <end position="372"/>
    </location>
</feature>
<keyword evidence="4" id="KW-1185">Reference proteome</keyword>
<feature type="compositionally biased region" description="Polar residues" evidence="1">
    <location>
        <begin position="739"/>
        <end position="749"/>
    </location>
</feature>
<dbReference type="STRING" id="300112.A0A4S2KFF7"/>
<feature type="compositionally biased region" description="Low complexity" evidence="1">
    <location>
        <begin position="918"/>
        <end position="935"/>
    </location>
</feature>
<proteinExistence type="predicted"/>
<feature type="region of interest" description="Disordered" evidence="1">
    <location>
        <begin position="692"/>
        <end position="749"/>
    </location>
</feature>
<feature type="chain" id="PRO_5020921074" evidence="2">
    <location>
        <begin position="21"/>
        <end position="2151"/>
    </location>
</feature>
<feature type="region of interest" description="Disordered" evidence="1">
    <location>
        <begin position="1975"/>
        <end position="1994"/>
    </location>
</feature>
<feature type="compositionally biased region" description="Basic residues" evidence="1">
    <location>
        <begin position="1396"/>
        <end position="1405"/>
    </location>
</feature>
<evidence type="ECO:0000256" key="2">
    <source>
        <dbReference type="SAM" id="SignalP"/>
    </source>
</evidence>
<feature type="compositionally biased region" description="Basic and acidic residues" evidence="1">
    <location>
        <begin position="464"/>
        <end position="473"/>
    </location>
</feature>
<reference evidence="3 4" key="1">
    <citation type="journal article" date="2019" name="Philos. Trans. R. Soc. Lond., B, Biol. Sci.">
        <title>Ant behaviour and brain gene expression of defending hosts depend on the ecological success of the intruding social parasite.</title>
        <authorList>
            <person name="Kaur R."/>
            <person name="Stoldt M."/>
            <person name="Jongepier E."/>
            <person name="Feldmeyer B."/>
            <person name="Menzel F."/>
            <person name="Bornberg-Bauer E."/>
            <person name="Foitzik S."/>
        </authorList>
    </citation>
    <scope>NUCLEOTIDE SEQUENCE [LARGE SCALE GENOMIC DNA]</scope>
    <source>
        <tissue evidence="3">Whole body</tissue>
    </source>
</reference>
<gene>
    <name evidence="3" type="ORF">DBV15_10233</name>
</gene>
<feature type="region of interest" description="Disordered" evidence="1">
    <location>
        <begin position="839"/>
        <end position="881"/>
    </location>
</feature>
<evidence type="ECO:0000313" key="4">
    <source>
        <dbReference type="Proteomes" id="UP000310200"/>
    </source>
</evidence>
<feature type="compositionally biased region" description="Low complexity" evidence="1">
    <location>
        <begin position="1582"/>
        <end position="1595"/>
    </location>
</feature>
<feature type="compositionally biased region" description="Polar residues" evidence="1">
    <location>
        <begin position="839"/>
        <end position="848"/>
    </location>
</feature>